<name>A0A418W2B0_9PROT</name>
<evidence type="ECO:0000256" key="6">
    <source>
        <dbReference type="SAM" id="Phobius"/>
    </source>
</evidence>
<keyword evidence="4 6" id="KW-1133">Transmembrane helix</keyword>
<comment type="subcellular location">
    <subcellularLocation>
        <location evidence="1">Cell membrane</location>
        <topology evidence="1">Multi-pass membrane protein</topology>
    </subcellularLocation>
</comment>
<evidence type="ECO:0000256" key="4">
    <source>
        <dbReference type="ARBA" id="ARBA00022989"/>
    </source>
</evidence>
<accession>A0A418W2B0</accession>
<keyword evidence="2" id="KW-1003">Cell membrane</keyword>
<keyword evidence="5 6" id="KW-0472">Membrane</keyword>
<dbReference type="EMBL" id="QYUL01000001">
    <property type="protein sequence ID" value="RJF84172.1"/>
    <property type="molecule type" value="Genomic_DNA"/>
</dbReference>
<evidence type="ECO:0000313" key="8">
    <source>
        <dbReference type="Proteomes" id="UP000283458"/>
    </source>
</evidence>
<dbReference type="GO" id="GO:0055085">
    <property type="term" value="P:transmembrane transport"/>
    <property type="evidence" value="ECO:0007669"/>
    <property type="project" value="InterPro"/>
</dbReference>
<keyword evidence="3 6" id="KW-0812">Transmembrane</keyword>
<dbReference type="Proteomes" id="UP000283458">
    <property type="component" value="Unassembled WGS sequence"/>
</dbReference>
<dbReference type="InterPro" id="IPR030923">
    <property type="entry name" value="LptG"/>
</dbReference>
<dbReference type="NCBIfam" id="TIGR04408">
    <property type="entry name" value="LptG_lptG"/>
    <property type="match status" value="1"/>
</dbReference>
<evidence type="ECO:0000256" key="1">
    <source>
        <dbReference type="ARBA" id="ARBA00004651"/>
    </source>
</evidence>
<protein>
    <submittedName>
        <fullName evidence="7">LPS export ABC transporter permease LptG</fullName>
    </submittedName>
</protein>
<sequence length="364" mass="40968">MYSSPTLSRYIGRQFVIWFCLLMVILLSIVLLLDVVELLRRAGTKPHVTFGLVVQMAFLKLPEIGQQIFPFVILFAGMFTFWRLTRSAELVVARAVGVSAWQFLMPVLIAAAAIGVVKVTIINPVGAVFIAKYDQLQDRYLKMKSSSLNISRNGLWLRQNNDGEQFFIHADLVNPITFDLTNVIVFFFDSDQTYLGRLDSLNANLKDRKWVLQDAVLSRPKKDPEKHATYTIPTELDMATIEESFAPPETISFWDLPRFIHTLETTGFPAVRHRLHYQSLLSQPFLFLAMVLFAAVFSLRMPRRGGTMTMVTGGVLTGFVLFVMTDVIRTFGMSETIPVLMAAWSPAGISLLLGTALLLHLEDG</sequence>
<dbReference type="GO" id="GO:0043190">
    <property type="term" value="C:ATP-binding cassette (ABC) transporter complex"/>
    <property type="evidence" value="ECO:0007669"/>
    <property type="project" value="InterPro"/>
</dbReference>
<organism evidence="7 8">
    <name type="scientific">Azospirillum cavernae</name>
    <dbReference type="NCBI Taxonomy" id="2320860"/>
    <lineage>
        <taxon>Bacteria</taxon>
        <taxon>Pseudomonadati</taxon>
        <taxon>Pseudomonadota</taxon>
        <taxon>Alphaproteobacteria</taxon>
        <taxon>Rhodospirillales</taxon>
        <taxon>Azospirillaceae</taxon>
        <taxon>Azospirillum</taxon>
    </lineage>
</organism>
<feature type="transmembrane region" description="Helical" evidence="6">
    <location>
        <begin position="15"/>
        <end position="36"/>
    </location>
</feature>
<dbReference type="AlphaFoldDB" id="A0A418W2B0"/>
<evidence type="ECO:0000313" key="7">
    <source>
        <dbReference type="EMBL" id="RJF84172.1"/>
    </source>
</evidence>
<dbReference type="GO" id="GO:0015920">
    <property type="term" value="P:lipopolysaccharide transport"/>
    <property type="evidence" value="ECO:0007669"/>
    <property type="project" value="TreeGrafter"/>
</dbReference>
<dbReference type="OrthoDB" id="9798468at2"/>
<dbReference type="PANTHER" id="PTHR33529:SF2">
    <property type="entry name" value="LIPOPOLYSACCHARIDE EXPORT SYSTEM PERMEASE PROTEIN LPTG"/>
    <property type="match status" value="1"/>
</dbReference>
<feature type="transmembrane region" description="Helical" evidence="6">
    <location>
        <begin position="68"/>
        <end position="84"/>
    </location>
</feature>
<feature type="transmembrane region" description="Helical" evidence="6">
    <location>
        <begin position="305"/>
        <end position="325"/>
    </location>
</feature>
<keyword evidence="8" id="KW-1185">Reference proteome</keyword>
<evidence type="ECO:0000256" key="3">
    <source>
        <dbReference type="ARBA" id="ARBA00022692"/>
    </source>
</evidence>
<feature type="transmembrane region" description="Helical" evidence="6">
    <location>
        <begin position="280"/>
        <end position="299"/>
    </location>
</feature>
<reference evidence="7 8" key="1">
    <citation type="submission" date="2018-09" db="EMBL/GenBank/DDBJ databases">
        <authorList>
            <person name="Zhu H."/>
        </authorList>
    </citation>
    <scope>NUCLEOTIDE SEQUENCE [LARGE SCALE GENOMIC DNA]</scope>
    <source>
        <strain evidence="7 8">K2W22B-5</strain>
    </source>
</reference>
<comment type="caution">
    <text evidence="7">The sequence shown here is derived from an EMBL/GenBank/DDBJ whole genome shotgun (WGS) entry which is preliminary data.</text>
</comment>
<dbReference type="Pfam" id="PF03739">
    <property type="entry name" value="LptF_LptG"/>
    <property type="match status" value="1"/>
</dbReference>
<feature type="transmembrane region" description="Helical" evidence="6">
    <location>
        <begin position="104"/>
        <end position="131"/>
    </location>
</feature>
<evidence type="ECO:0000256" key="5">
    <source>
        <dbReference type="ARBA" id="ARBA00023136"/>
    </source>
</evidence>
<dbReference type="InterPro" id="IPR005495">
    <property type="entry name" value="LptG/LptF_permease"/>
</dbReference>
<proteinExistence type="predicted"/>
<evidence type="ECO:0000256" key="2">
    <source>
        <dbReference type="ARBA" id="ARBA00022475"/>
    </source>
</evidence>
<feature type="transmembrane region" description="Helical" evidence="6">
    <location>
        <begin position="337"/>
        <end position="361"/>
    </location>
</feature>
<gene>
    <name evidence="7" type="primary">lptG</name>
    <name evidence="7" type="ORF">D3877_06130</name>
</gene>
<dbReference type="PANTHER" id="PTHR33529">
    <property type="entry name" value="SLR0882 PROTEIN-RELATED"/>
    <property type="match status" value="1"/>
</dbReference>